<protein>
    <submittedName>
        <fullName evidence="2">Uncharacterized protein</fullName>
    </submittedName>
</protein>
<dbReference type="WBParaSite" id="BXY_1475600.1">
    <property type="protein sequence ID" value="BXY_1475600.1"/>
    <property type="gene ID" value="BXY_1475600"/>
</dbReference>
<reference evidence="2" key="1">
    <citation type="submission" date="2016-11" db="UniProtKB">
        <authorList>
            <consortium name="WormBaseParasite"/>
        </authorList>
    </citation>
    <scope>IDENTIFICATION</scope>
</reference>
<evidence type="ECO:0000313" key="2">
    <source>
        <dbReference type="WBParaSite" id="BXY_1475600.1"/>
    </source>
</evidence>
<evidence type="ECO:0000313" key="1">
    <source>
        <dbReference type="Proteomes" id="UP000095284"/>
    </source>
</evidence>
<dbReference type="Proteomes" id="UP000095284">
    <property type="component" value="Unplaced"/>
</dbReference>
<accession>A0A1I7SNW6</accession>
<proteinExistence type="predicted"/>
<dbReference type="AlphaFoldDB" id="A0A1I7SNW6"/>
<name>A0A1I7SNW6_BURXY</name>
<organism evidence="1 2">
    <name type="scientific">Bursaphelenchus xylophilus</name>
    <name type="common">Pinewood nematode worm</name>
    <name type="synonym">Aphelenchoides xylophilus</name>
    <dbReference type="NCBI Taxonomy" id="6326"/>
    <lineage>
        <taxon>Eukaryota</taxon>
        <taxon>Metazoa</taxon>
        <taxon>Ecdysozoa</taxon>
        <taxon>Nematoda</taxon>
        <taxon>Chromadorea</taxon>
        <taxon>Rhabditida</taxon>
        <taxon>Tylenchina</taxon>
        <taxon>Tylenchomorpha</taxon>
        <taxon>Aphelenchoidea</taxon>
        <taxon>Aphelenchoididae</taxon>
        <taxon>Bursaphelenchus</taxon>
    </lineage>
</organism>
<sequence>MELALSRSPLEFQFLTQKGHVQEENK</sequence>